<dbReference type="InterPro" id="IPR029016">
    <property type="entry name" value="GAF-like_dom_sf"/>
</dbReference>
<protein>
    <submittedName>
        <fullName evidence="9">Putative GAF sensor protein</fullName>
    </submittedName>
</protein>
<organism evidence="9 10">
    <name type="scientific">Nitrobacter hamburgensis (strain DSM 10229 / NCIMB 13809 / X14)</name>
    <dbReference type="NCBI Taxonomy" id="323097"/>
    <lineage>
        <taxon>Bacteria</taxon>
        <taxon>Pseudomonadati</taxon>
        <taxon>Pseudomonadota</taxon>
        <taxon>Alphaproteobacteria</taxon>
        <taxon>Hyphomicrobiales</taxon>
        <taxon>Nitrobacteraceae</taxon>
        <taxon>Nitrobacter</taxon>
    </lineage>
</organism>
<keyword evidence="3 7" id="KW-0812">Transmembrane</keyword>
<gene>
    <name evidence="9" type="ordered locus">Nham_4144</name>
</gene>
<feature type="region of interest" description="Disordered" evidence="6">
    <location>
        <begin position="782"/>
        <end position="801"/>
    </location>
</feature>
<dbReference type="PANTHER" id="PTHR43102">
    <property type="entry name" value="SLR1143 PROTEIN"/>
    <property type="match status" value="1"/>
</dbReference>
<comment type="subcellular location">
    <subcellularLocation>
        <location evidence="1">Membrane</location>
        <topology evidence="1">Multi-pass membrane protein</topology>
    </subcellularLocation>
</comment>
<keyword evidence="10" id="KW-1185">Reference proteome</keyword>
<feature type="domain" description="GAF" evidence="8">
    <location>
        <begin position="632"/>
        <end position="783"/>
    </location>
</feature>
<sequence length="801" mass="86606">MPNAPTDPGRLSSSQSLGDSVTPRELDIVKVAAALVSGGVLLTGLYYGRQILIPLAIAFLITFALNPPVTWLARLGLPRLLATSLVMVTVVCALVGLGTILGTQVRSIAVELPAYQSTILTKLADLRQNLKAPGLFDGVLKIFERVQKEVELKDDRPAEGSPLPQRVEIVPEPQTPFEQAFAWLVRSAEPLATSGIILIFVFLALLDSADLRDRFLRLLGGNFHRSTDAIQEAGARISRYLLMQLLVNVSYGVPLATGLWIIGVPGALLWGAVGAIMRFVPYIGPLIAAIFPIALAFAVDSGWSMLLWSVALIVMLELISSNIVEPLLYGSSTGLSAISLIAAATLWTVLWGPLGLILSTPLTVCLLVLGRNLPQLRFLDTMLGSTPALDIPARIYQRLIANDADEAVEIASTEIEKSSVVSFYDAIGIEVLRLASEDYLQNAGAEHRLRLASGMDTLLDDLNDQFPSCRRPEARPRVLCIGGKWEIDAIACEMLAHALAFEGIAAASQPAASVNADYLAKLDLKGADIVCLSYLTPHPAIPARHACRRLRRRWPNLRIVLALWNAPPELLTDESLSALKADTVVTSVEEAVRRIHRIIDPEEARVAQNATVPDNDAERVDALKATAVLKGDKREALDALAKRAADVFNTSVAVITAIDKGREYFVGQSGKLPDAITDNAGTLLPMDRDHAICNYVVANDETLVVSDIERDPRFADNETIEQWNMRFYAGSPLRAADGLIIGALCILDSKPRTLEDNEVALLETMAADVVATITTSDADKEVSLKPARTTSSATVGQEVHH</sequence>
<keyword evidence="9" id="KW-0614">Plasmid</keyword>
<evidence type="ECO:0000313" key="10">
    <source>
        <dbReference type="Proteomes" id="UP000001953"/>
    </source>
</evidence>
<feature type="transmembrane region" description="Helical" evidence="7">
    <location>
        <begin position="336"/>
        <end position="369"/>
    </location>
</feature>
<evidence type="ECO:0000259" key="8">
    <source>
        <dbReference type="SMART" id="SM00065"/>
    </source>
</evidence>
<evidence type="ECO:0000256" key="5">
    <source>
        <dbReference type="ARBA" id="ARBA00023136"/>
    </source>
</evidence>
<dbReference type="KEGG" id="nha:Nham_4144"/>
<name>Q1QG68_NITHX</name>
<evidence type="ECO:0000256" key="3">
    <source>
        <dbReference type="ARBA" id="ARBA00022692"/>
    </source>
</evidence>
<feature type="transmembrane region" description="Helical" evidence="7">
    <location>
        <begin position="80"/>
        <end position="101"/>
    </location>
</feature>
<evidence type="ECO:0000256" key="1">
    <source>
        <dbReference type="ARBA" id="ARBA00004141"/>
    </source>
</evidence>
<dbReference type="RefSeq" id="WP_011504959.1">
    <property type="nucleotide sequence ID" value="NC_007959.1"/>
</dbReference>
<dbReference type="GO" id="GO:0016020">
    <property type="term" value="C:membrane"/>
    <property type="evidence" value="ECO:0007669"/>
    <property type="project" value="UniProtKB-SubCell"/>
</dbReference>
<evidence type="ECO:0000313" key="9">
    <source>
        <dbReference type="EMBL" id="ABE64779.1"/>
    </source>
</evidence>
<dbReference type="SMART" id="SM00065">
    <property type="entry name" value="GAF"/>
    <property type="match status" value="1"/>
</dbReference>
<feature type="transmembrane region" description="Helical" evidence="7">
    <location>
        <begin position="53"/>
        <end position="73"/>
    </location>
</feature>
<dbReference type="Pfam" id="PF01594">
    <property type="entry name" value="AI-2E_transport"/>
    <property type="match status" value="1"/>
</dbReference>
<evidence type="ECO:0000256" key="2">
    <source>
        <dbReference type="ARBA" id="ARBA00009773"/>
    </source>
</evidence>
<keyword evidence="5 7" id="KW-0472">Membrane</keyword>
<accession>Q1QG68</accession>
<dbReference type="InterPro" id="IPR003018">
    <property type="entry name" value="GAF"/>
</dbReference>
<evidence type="ECO:0000256" key="7">
    <source>
        <dbReference type="SAM" id="Phobius"/>
    </source>
</evidence>
<keyword evidence="4 7" id="KW-1133">Transmembrane helix</keyword>
<reference evidence="10" key="1">
    <citation type="submission" date="2006-03" db="EMBL/GenBank/DDBJ databases">
        <title>Complete sequence of plasmid 1 of Nitrobacter hamburgensis X14.</title>
        <authorList>
            <consortium name="US DOE Joint Genome Institute"/>
            <person name="Copeland A."/>
            <person name="Lucas S."/>
            <person name="Lapidus A."/>
            <person name="Barry K."/>
            <person name="Detter J.C."/>
            <person name="Glavina del Rio T."/>
            <person name="Hammon N."/>
            <person name="Israni S."/>
            <person name="Dalin E."/>
            <person name="Tice H."/>
            <person name="Pitluck S."/>
            <person name="Chain P."/>
            <person name="Malfatti S."/>
            <person name="Shin M."/>
            <person name="Vergez L."/>
            <person name="Schmutz J."/>
            <person name="Larimer F."/>
            <person name="Land M."/>
            <person name="Hauser L."/>
            <person name="Kyrpides N."/>
            <person name="Ivanova N."/>
            <person name="Ward B."/>
            <person name="Arp D."/>
            <person name="Klotz M."/>
            <person name="Stein L."/>
            <person name="O'Mullan G."/>
            <person name="Starkenburg S."/>
            <person name="Sayavedra L."/>
            <person name="Poret-Peterson A.T."/>
            <person name="Gentry M.E."/>
            <person name="Bruce D."/>
            <person name="Richardson P."/>
        </authorList>
    </citation>
    <scope>NUCLEOTIDE SEQUENCE [LARGE SCALE GENOMIC DNA]</scope>
    <source>
        <strain evidence="10">DSM 10229 / NCIMB 13809 / X14</strain>
        <plasmid evidence="10">Plasmid pNITHX1</plasmid>
    </source>
</reference>
<evidence type="ECO:0000256" key="6">
    <source>
        <dbReference type="SAM" id="MobiDB-lite"/>
    </source>
</evidence>
<dbReference type="SUPFAM" id="SSF55781">
    <property type="entry name" value="GAF domain-like"/>
    <property type="match status" value="1"/>
</dbReference>
<dbReference type="Proteomes" id="UP000001953">
    <property type="component" value="Plasmid 1"/>
</dbReference>
<dbReference type="Gene3D" id="3.30.450.40">
    <property type="match status" value="1"/>
</dbReference>
<dbReference type="Pfam" id="PF01590">
    <property type="entry name" value="GAF"/>
    <property type="match status" value="1"/>
</dbReference>
<feature type="transmembrane region" description="Helical" evidence="7">
    <location>
        <begin position="279"/>
        <end position="299"/>
    </location>
</feature>
<geneLocation type="plasmid" evidence="10">
    <name>pNITHX1</name>
</geneLocation>
<feature type="transmembrane region" description="Helical" evidence="7">
    <location>
        <begin position="306"/>
        <end position="324"/>
    </location>
</feature>
<dbReference type="HOGENOM" id="CLU_021513_0_0_5"/>
<dbReference type="InterPro" id="IPR002549">
    <property type="entry name" value="AI-2E-like"/>
</dbReference>
<dbReference type="PANTHER" id="PTHR43102:SF2">
    <property type="entry name" value="GAF DOMAIN-CONTAINING PROTEIN"/>
    <property type="match status" value="1"/>
</dbReference>
<comment type="similarity">
    <text evidence="2">Belongs to the autoinducer-2 exporter (AI-2E) (TC 2.A.86) family.</text>
</comment>
<feature type="transmembrane region" description="Helical" evidence="7">
    <location>
        <begin position="191"/>
        <end position="209"/>
    </location>
</feature>
<dbReference type="EMBL" id="CP000320">
    <property type="protein sequence ID" value="ABE64779.1"/>
    <property type="molecule type" value="Genomic_DNA"/>
</dbReference>
<proteinExistence type="inferred from homology"/>
<feature type="transmembrane region" description="Helical" evidence="7">
    <location>
        <begin position="245"/>
        <end position="273"/>
    </location>
</feature>
<dbReference type="AlphaFoldDB" id="Q1QG68"/>
<evidence type="ECO:0000256" key="4">
    <source>
        <dbReference type="ARBA" id="ARBA00022989"/>
    </source>
</evidence>